<dbReference type="AlphaFoldDB" id="M2A6J6"/>
<dbReference type="Proteomes" id="UP000011529">
    <property type="component" value="Unassembled WGS sequence"/>
</dbReference>
<proteinExistence type="predicted"/>
<protein>
    <submittedName>
        <fullName evidence="1">Uncharacterized protein</fullName>
    </submittedName>
</protein>
<gene>
    <name evidence="1" type="ORF">RE6C_02796</name>
</gene>
<sequence>MNNTEHKDCFGTIFPNRIQVGEHQGKVFSLRIDAPAGMMRARPQIEKDVPQWDDCRECPEFESCYRLCMARIALETAVSTNY</sequence>
<keyword evidence="2" id="KW-1185">Reference proteome</keyword>
<dbReference type="PATRIC" id="fig|1263867.3.peg.2988"/>
<evidence type="ECO:0000313" key="2">
    <source>
        <dbReference type="Proteomes" id="UP000011529"/>
    </source>
</evidence>
<organism evidence="1 2">
    <name type="scientific">Rhodopirellula europaea 6C</name>
    <dbReference type="NCBI Taxonomy" id="1263867"/>
    <lineage>
        <taxon>Bacteria</taxon>
        <taxon>Pseudomonadati</taxon>
        <taxon>Planctomycetota</taxon>
        <taxon>Planctomycetia</taxon>
        <taxon>Pirellulales</taxon>
        <taxon>Pirellulaceae</taxon>
        <taxon>Rhodopirellula</taxon>
    </lineage>
</organism>
<reference evidence="1" key="1">
    <citation type="submission" date="2012-11" db="EMBL/GenBank/DDBJ databases">
        <title>Permanent draft genomes of Rhodopirellula europaea strain SH398 and 6C.</title>
        <authorList>
            <person name="Richter M."/>
            <person name="Richter-Heitmann T."/>
            <person name="Frank C."/>
            <person name="Harder J."/>
            <person name="Glockner F.O."/>
        </authorList>
    </citation>
    <scope>NUCLEOTIDE SEQUENCE</scope>
    <source>
        <strain evidence="1">6C</strain>
    </source>
</reference>
<name>M2A6J6_9BACT</name>
<comment type="caution">
    <text evidence="1">The sequence shown here is derived from an EMBL/GenBank/DDBJ whole genome shotgun (WGS) entry which is preliminary data.</text>
</comment>
<accession>M2A6J6</accession>
<reference evidence="1" key="2">
    <citation type="journal article" date="2013" name="Mar. Genomics">
        <title>Expression of sulfatases in Rhodopirellula baltica and the diversity of sulfatases in the genus Rhodopirellula.</title>
        <authorList>
            <person name="Wegner C.E."/>
            <person name="Richter-Heitmann T."/>
            <person name="Klindworth A."/>
            <person name="Klockow C."/>
            <person name="Richter M."/>
            <person name="Achstetter T."/>
            <person name="Glockner F.O."/>
            <person name="Harder J."/>
        </authorList>
    </citation>
    <scope>NUCLEOTIDE SEQUENCE [LARGE SCALE GENOMIC DNA]</scope>
    <source>
        <strain evidence="1">6C</strain>
    </source>
</reference>
<dbReference type="RefSeq" id="WP_008657258.1">
    <property type="nucleotide sequence ID" value="NZ_ANMO01000120.1"/>
</dbReference>
<evidence type="ECO:0000313" key="1">
    <source>
        <dbReference type="EMBL" id="EMB16431.1"/>
    </source>
</evidence>
<dbReference type="EMBL" id="ANMO01000120">
    <property type="protein sequence ID" value="EMB16431.1"/>
    <property type="molecule type" value="Genomic_DNA"/>
</dbReference>